<gene>
    <name evidence="6" type="ORF">KDL28_27090</name>
</gene>
<dbReference type="Pfam" id="PF00155">
    <property type="entry name" value="Aminotran_1_2"/>
    <property type="match status" value="1"/>
</dbReference>
<evidence type="ECO:0000256" key="4">
    <source>
        <dbReference type="ARBA" id="ARBA00022898"/>
    </source>
</evidence>
<keyword evidence="7" id="KW-1185">Reference proteome</keyword>
<dbReference type="PANTHER" id="PTHR42790">
    <property type="entry name" value="AMINOTRANSFERASE"/>
    <property type="match status" value="1"/>
</dbReference>
<dbReference type="InterPro" id="IPR004839">
    <property type="entry name" value="Aminotransferase_I/II_large"/>
</dbReference>
<dbReference type="RefSeq" id="WP_252443038.1">
    <property type="nucleotide sequence ID" value="NZ_JAGSOV010000058.1"/>
</dbReference>
<proteinExistence type="predicted"/>
<keyword evidence="2 6" id="KW-0032">Aminotransferase</keyword>
<evidence type="ECO:0000256" key="3">
    <source>
        <dbReference type="ARBA" id="ARBA00022679"/>
    </source>
</evidence>
<dbReference type="Gene3D" id="3.40.640.10">
    <property type="entry name" value="Type I PLP-dependent aspartate aminotransferase-like (Major domain)"/>
    <property type="match status" value="1"/>
</dbReference>
<dbReference type="Proteomes" id="UP001165283">
    <property type="component" value="Unassembled WGS sequence"/>
</dbReference>
<dbReference type="InterPro" id="IPR050859">
    <property type="entry name" value="Class-I_PLP-dep_aminotransf"/>
</dbReference>
<comment type="cofactor">
    <cofactor evidence="1">
        <name>pyridoxal 5'-phosphate</name>
        <dbReference type="ChEBI" id="CHEBI:597326"/>
    </cofactor>
</comment>
<dbReference type="GO" id="GO:0008483">
    <property type="term" value="F:transaminase activity"/>
    <property type="evidence" value="ECO:0007669"/>
    <property type="project" value="UniProtKB-KW"/>
</dbReference>
<dbReference type="InterPro" id="IPR015422">
    <property type="entry name" value="PyrdxlP-dep_Trfase_small"/>
</dbReference>
<dbReference type="EMBL" id="JAGSOV010000058">
    <property type="protein sequence ID" value="MCO1658739.1"/>
    <property type="molecule type" value="Genomic_DNA"/>
</dbReference>
<sequence length="406" mass="41681">MTPSPSSAPTISARTAGVRGSAIRDLLTLTARPDVISLAGGLPAADLLPRERIARAAAEALTDPGAVQYGETAGLARLREVVAAHETGRGTGGARGPVRAADVVVTSGSQQALDLLARAVLDPGDAVVIEDPGYVGALQVFQAAGARVVPVGLDEHGMRVDELADRLAAGLRPRLVHTVSSFHNPRGVTLAAERRRALAELAERHGFLVVEDDPYGLLSFDGPPPEPVAAHGERVVRLGSASKVLAPALRVGWLVGPPEIAAAVELLRQGADLCGSTLTQAIAADLLADHDWFAGHLDTLRRAGAARAAAFTGAVAELLPGATWSRPTGGMFCWLELPAGTDTTAALPRALEAGVGFVPGSAFAVGGALPSAARCCFASHPPEVLREAARRLATVLAVPSGRGRST</sequence>
<accession>A0ABT1A7C9</accession>
<dbReference type="CDD" id="cd00609">
    <property type="entry name" value="AAT_like"/>
    <property type="match status" value="1"/>
</dbReference>
<keyword evidence="3" id="KW-0808">Transferase</keyword>
<evidence type="ECO:0000256" key="1">
    <source>
        <dbReference type="ARBA" id="ARBA00001933"/>
    </source>
</evidence>
<dbReference type="InterPro" id="IPR015421">
    <property type="entry name" value="PyrdxlP-dep_Trfase_major"/>
</dbReference>
<evidence type="ECO:0000313" key="7">
    <source>
        <dbReference type="Proteomes" id="UP001165283"/>
    </source>
</evidence>
<protein>
    <submittedName>
        <fullName evidence="6">PLP-dependent aminotransferase family protein</fullName>
    </submittedName>
</protein>
<keyword evidence="4" id="KW-0663">Pyridoxal phosphate</keyword>
<organism evidence="6 7">
    <name type="scientific">Pseudonocardia humida</name>
    <dbReference type="NCBI Taxonomy" id="2800819"/>
    <lineage>
        <taxon>Bacteria</taxon>
        <taxon>Bacillati</taxon>
        <taxon>Actinomycetota</taxon>
        <taxon>Actinomycetes</taxon>
        <taxon>Pseudonocardiales</taxon>
        <taxon>Pseudonocardiaceae</taxon>
        <taxon>Pseudonocardia</taxon>
    </lineage>
</organism>
<evidence type="ECO:0000256" key="2">
    <source>
        <dbReference type="ARBA" id="ARBA00022576"/>
    </source>
</evidence>
<feature type="domain" description="Aminotransferase class I/classII large" evidence="5">
    <location>
        <begin position="34"/>
        <end position="392"/>
    </location>
</feature>
<dbReference type="InterPro" id="IPR015424">
    <property type="entry name" value="PyrdxlP-dep_Trfase"/>
</dbReference>
<reference evidence="6" key="1">
    <citation type="submission" date="2021-04" db="EMBL/GenBank/DDBJ databases">
        <title>Pseudonocardia sp. nov., isolated from sandy soil of mangrove forest.</title>
        <authorList>
            <person name="Zan Z."/>
            <person name="Huang R."/>
            <person name="Liu W."/>
        </authorList>
    </citation>
    <scope>NUCLEOTIDE SEQUENCE</scope>
    <source>
        <strain evidence="6">S2-4</strain>
    </source>
</reference>
<dbReference type="Gene3D" id="3.90.1150.10">
    <property type="entry name" value="Aspartate Aminotransferase, domain 1"/>
    <property type="match status" value="1"/>
</dbReference>
<evidence type="ECO:0000313" key="6">
    <source>
        <dbReference type="EMBL" id="MCO1658739.1"/>
    </source>
</evidence>
<dbReference type="SUPFAM" id="SSF53383">
    <property type="entry name" value="PLP-dependent transferases"/>
    <property type="match status" value="1"/>
</dbReference>
<dbReference type="PANTHER" id="PTHR42790:SF19">
    <property type="entry name" value="KYNURENINE_ALPHA-AMINOADIPATE AMINOTRANSFERASE, MITOCHONDRIAL"/>
    <property type="match status" value="1"/>
</dbReference>
<comment type="caution">
    <text evidence="6">The sequence shown here is derived from an EMBL/GenBank/DDBJ whole genome shotgun (WGS) entry which is preliminary data.</text>
</comment>
<name>A0ABT1A7C9_9PSEU</name>
<evidence type="ECO:0000259" key="5">
    <source>
        <dbReference type="Pfam" id="PF00155"/>
    </source>
</evidence>